<dbReference type="SUPFAM" id="SSF52540">
    <property type="entry name" value="P-loop containing nucleoside triphosphate hydrolases"/>
    <property type="match status" value="1"/>
</dbReference>
<dbReference type="PANTHER" id="PTHR45766">
    <property type="entry name" value="DNA ANNEALING HELICASE AND ENDONUCLEASE ZRANB3 FAMILY MEMBER"/>
    <property type="match status" value="1"/>
</dbReference>
<dbReference type="GO" id="GO:0005524">
    <property type="term" value="F:ATP binding"/>
    <property type="evidence" value="ECO:0007669"/>
    <property type="project" value="InterPro"/>
</dbReference>
<organism evidence="3">
    <name type="scientific">marine sediment metagenome</name>
    <dbReference type="NCBI Taxonomy" id="412755"/>
    <lineage>
        <taxon>unclassified sequences</taxon>
        <taxon>metagenomes</taxon>
        <taxon>ecological metagenomes</taxon>
    </lineage>
</organism>
<dbReference type="InterPro" id="IPR027417">
    <property type="entry name" value="P-loop_NTPase"/>
</dbReference>
<dbReference type="GO" id="GO:0016787">
    <property type="term" value="F:hydrolase activity"/>
    <property type="evidence" value="ECO:0007669"/>
    <property type="project" value="UniProtKB-KW"/>
</dbReference>
<dbReference type="InterPro" id="IPR038718">
    <property type="entry name" value="SNF2-like_sf"/>
</dbReference>
<feature type="non-terminal residue" evidence="3">
    <location>
        <position position="299"/>
    </location>
</feature>
<dbReference type="PANTHER" id="PTHR45766:SF6">
    <property type="entry name" value="SWI_SNF-RELATED MATRIX-ASSOCIATED ACTIN-DEPENDENT REGULATOR OF CHROMATIN SUBFAMILY A-LIKE PROTEIN 1"/>
    <property type="match status" value="1"/>
</dbReference>
<sequence>MSMRRLYDFQKHGVRWLMARTRASLADKPGLGKTVQAITAATKLNLTNIWVVCPAIARDVWREHWPLWGNPRVRPHVVSYEWLAQHPAERWLLEGADLVIGDEWHYTKNICAHRSLAACAVMNRARRVWLLSASPMPNNPSELYTTFRSIWPEILKNDLGVWKYEEYVQKFCIVEPVRYGGGRMGTRIVGVQNAPILRDALSKVMLRRRLEDVDVQLPDLRWNTVRLDLTTPEWSDLASSLKNVATPEVVERIRQRIARNQMPSDPNTSEMRRVMGVAKAVPSVRLIAEEMDDKKYDKL</sequence>
<name>A0A0F8XJ33_9ZZZZ</name>
<dbReference type="EMBL" id="LAZR01058805">
    <property type="protein sequence ID" value="KKK69122.1"/>
    <property type="molecule type" value="Genomic_DNA"/>
</dbReference>
<dbReference type="InterPro" id="IPR000330">
    <property type="entry name" value="SNF2_N"/>
</dbReference>
<proteinExistence type="predicted"/>
<dbReference type="Gene3D" id="3.40.50.10810">
    <property type="entry name" value="Tandem AAA-ATPase domain"/>
    <property type="match status" value="2"/>
</dbReference>
<protein>
    <recommendedName>
        <fullName evidence="2">SNF2 N-terminal domain-containing protein</fullName>
    </recommendedName>
</protein>
<dbReference type="Pfam" id="PF00176">
    <property type="entry name" value="SNF2-rel_dom"/>
    <property type="match status" value="1"/>
</dbReference>
<feature type="domain" description="SNF2 N-terminal" evidence="2">
    <location>
        <begin position="79"/>
        <end position="235"/>
    </location>
</feature>
<evidence type="ECO:0000259" key="2">
    <source>
        <dbReference type="Pfam" id="PF00176"/>
    </source>
</evidence>
<dbReference type="GO" id="GO:0031297">
    <property type="term" value="P:replication fork processing"/>
    <property type="evidence" value="ECO:0007669"/>
    <property type="project" value="TreeGrafter"/>
</dbReference>
<accession>A0A0F8XJ33</accession>
<reference evidence="3" key="1">
    <citation type="journal article" date="2015" name="Nature">
        <title>Complex archaea that bridge the gap between prokaryotes and eukaryotes.</title>
        <authorList>
            <person name="Spang A."/>
            <person name="Saw J.H."/>
            <person name="Jorgensen S.L."/>
            <person name="Zaremba-Niedzwiedzka K."/>
            <person name="Martijn J."/>
            <person name="Lind A.E."/>
            <person name="van Eijk R."/>
            <person name="Schleper C."/>
            <person name="Guy L."/>
            <person name="Ettema T.J."/>
        </authorList>
    </citation>
    <scope>NUCLEOTIDE SEQUENCE</scope>
</reference>
<evidence type="ECO:0000313" key="3">
    <source>
        <dbReference type="EMBL" id="KKK69122.1"/>
    </source>
</evidence>
<dbReference type="GO" id="GO:0006281">
    <property type="term" value="P:DNA repair"/>
    <property type="evidence" value="ECO:0007669"/>
    <property type="project" value="TreeGrafter"/>
</dbReference>
<evidence type="ECO:0000256" key="1">
    <source>
        <dbReference type="ARBA" id="ARBA00022801"/>
    </source>
</evidence>
<dbReference type="AlphaFoldDB" id="A0A0F8XJ33"/>
<comment type="caution">
    <text evidence="3">The sequence shown here is derived from an EMBL/GenBank/DDBJ whole genome shotgun (WGS) entry which is preliminary data.</text>
</comment>
<gene>
    <name evidence="3" type="ORF">LCGC14_2937180</name>
</gene>
<keyword evidence="1" id="KW-0378">Hydrolase</keyword>